<evidence type="ECO:0000313" key="12">
    <source>
        <dbReference type="EMBL" id="EKG15615.1"/>
    </source>
</evidence>
<name>K2SFM6_MACPH</name>
<comment type="similarity">
    <text evidence="3">Belongs to the metallo-dependent hydrolases superfamily. Adenosine and AMP deaminases family. ADGF subfamily.</text>
</comment>
<feature type="compositionally biased region" description="Basic and acidic residues" evidence="10">
    <location>
        <begin position="83"/>
        <end position="131"/>
    </location>
</feature>
<dbReference type="GO" id="GO:0004000">
    <property type="term" value="F:adenosine deaminase activity"/>
    <property type="evidence" value="ECO:0007669"/>
    <property type="project" value="TreeGrafter"/>
</dbReference>
<evidence type="ECO:0000256" key="1">
    <source>
        <dbReference type="ARBA" id="ARBA00001947"/>
    </source>
</evidence>
<sequence>MSYDSESETMPGPGKHWLRALSPRTYTNKLRKRESKSGLDEKDSRPNTISAAEKSEDLPHKRPKQQMLPATPPQEADEPPIEELSKEEKIQQSKDLLKQNLNDSERKQHYDNRRSELLKEEQTDSWDRESRNSASHFQNLAADIVWRIREHERDNLFGNKASEQIPEPSTRDMGGQFLTNKERIEEHSLLFKIAKTMPKGAHLHAHFNAELPVDDLLKRVRDMDTMFVRSTQPLVVPEDYAKTEIVFTVLPSDHPEADLFSEDYSPAFKNTDNNPWMKWTTFQGRFGDKAPNGILDAEKWVQEKMVLSEEEVYGTSQTVNGIWARFNQATRCFKGILNFESAYRWYVKEAMRNMVKNGVMYAELRPMLMDKTIPSDDGLRQIDLEGQMKIVENVIVEYQNELQSKGELSKLPWGIKIIYCTPRSIPKQKMQSELEDCIRLKIKFPELICGFDLVGAEDRPNPIGFYREELLSFVQTCKELGINIPFMFHAGETLLDTGGTKEPENSNLYESVLLNAKRVGHGFALTKHPKLIKRFQDLNICIELCPISNELLHLCRNVKEHPYPEILAAGIPCTVNADNPALFGADMNHEFYQVMVGTPTMSMHGWRQLAKWSIEHSCLKHEEIEDGLRFFGERWESFCEWVVNEYGDYARSLDI</sequence>
<evidence type="ECO:0000256" key="4">
    <source>
        <dbReference type="ARBA" id="ARBA00012784"/>
    </source>
</evidence>
<dbReference type="Gene3D" id="3.20.20.140">
    <property type="entry name" value="Metal-dependent hydrolases"/>
    <property type="match status" value="1"/>
</dbReference>
<dbReference type="InterPro" id="IPR006330">
    <property type="entry name" value="Ado/ade_deaminase"/>
</dbReference>
<evidence type="ECO:0000313" key="13">
    <source>
        <dbReference type="Proteomes" id="UP000007129"/>
    </source>
</evidence>
<dbReference type="GO" id="GO:0046872">
    <property type="term" value="F:metal ion binding"/>
    <property type="evidence" value="ECO:0007669"/>
    <property type="project" value="UniProtKB-KW"/>
</dbReference>
<dbReference type="SUPFAM" id="SSF51556">
    <property type="entry name" value="Metallo-dependent hydrolases"/>
    <property type="match status" value="1"/>
</dbReference>
<dbReference type="AlphaFoldDB" id="K2SFM6"/>
<reference evidence="12 13" key="1">
    <citation type="journal article" date="2012" name="BMC Genomics">
        <title>Tools to kill: Genome of one of the most destructive plant pathogenic fungi Macrophomina phaseolina.</title>
        <authorList>
            <person name="Islam M.S."/>
            <person name="Haque M.S."/>
            <person name="Islam M.M."/>
            <person name="Emdad E.M."/>
            <person name="Halim A."/>
            <person name="Hossen Q.M.M."/>
            <person name="Hossain M.Z."/>
            <person name="Ahmed B."/>
            <person name="Rahim S."/>
            <person name="Rahman M.S."/>
            <person name="Alam M.M."/>
            <person name="Hou S."/>
            <person name="Wan X."/>
            <person name="Saito J.A."/>
            <person name="Alam M."/>
        </authorList>
    </citation>
    <scope>NUCLEOTIDE SEQUENCE [LARGE SCALE GENOMIC DNA]</scope>
    <source>
        <strain evidence="12 13">MS6</strain>
    </source>
</reference>
<dbReference type="InParanoid" id="K2SFM6"/>
<dbReference type="InterPro" id="IPR032466">
    <property type="entry name" value="Metal_Hydrolase"/>
</dbReference>
<comment type="subcellular location">
    <subcellularLocation>
        <location evidence="2">Secreted</location>
    </subcellularLocation>
</comment>
<dbReference type="FunFam" id="3.20.20.140:FF:000017">
    <property type="entry name" value="Adenosine deaminase 2"/>
    <property type="match status" value="1"/>
</dbReference>
<dbReference type="GO" id="GO:0046103">
    <property type="term" value="P:inosine biosynthetic process"/>
    <property type="evidence" value="ECO:0007669"/>
    <property type="project" value="TreeGrafter"/>
</dbReference>
<evidence type="ECO:0000256" key="10">
    <source>
        <dbReference type="SAM" id="MobiDB-lite"/>
    </source>
</evidence>
<dbReference type="Pfam" id="PF00962">
    <property type="entry name" value="A_deaminase"/>
    <property type="match status" value="1"/>
</dbReference>
<dbReference type="eggNOG" id="KOG1097">
    <property type="taxonomic scope" value="Eukaryota"/>
</dbReference>
<dbReference type="GO" id="GO:0005576">
    <property type="term" value="C:extracellular region"/>
    <property type="evidence" value="ECO:0007669"/>
    <property type="project" value="UniProtKB-SubCell"/>
</dbReference>
<dbReference type="STRING" id="1126212.K2SFM6"/>
<comment type="catalytic activity">
    <reaction evidence="9">
        <text>adenosine + H2O + H(+) = inosine + NH4(+)</text>
        <dbReference type="Rhea" id="RHEA:24408"/>
        <dbReference type="ChEBI" id="CHEBI:15377"/>
        <dbReference type="ChEBI" id="CHEBI:15378"/>
        <dbReference type="ChEBI" id="CHEBI:16335"/>
        <dbReference type="ChEBI" id="CHEBI:17596"/>
        <dbReference type="ChEBI" id="CHEBI:28938"/>
        <dbReference type="EC" id="3.5.4.4"/>
    </reaction>
</comment>
<keyword evidence="8" id="KW-0378">Hydrolase</keyword>
<evidence type="ECO:0000256" key="7">
    <source>
        <dbReference type="ARBA" id="ARBA00022729"/>
    </source>
</evidence>
<evidence type="ECO:0000259" key="11">
    <source>
        <dbReference type="Pfam" id="PF00962"/>
    </source>
</evidence>
<dbReference type="InterPro" id="IPR001365">
    <property type="entry name" value="A_deaminase_dom"/>
</dbReference>
<comment type="caution">
    <text evidence="12">The sequence shown here is derived from an EMBL/GenBank/DDBJ whole genome shotgun (WGS) entry which is preliminary data.</text>
</comment>
<dbReference type="EC" id="3.5.4.4" evidence="4"/>
<dbReference type="OrthoDB" id="7202371at2759"/>
<dbReference type="PANTHER" id="PTHR11409:SF37">
    <property type="entry name" value="ADENOSINE DEAMINASE DOMAIN-CONTAINING PROTEIN"/>
    <property type="match status" value="1"/>
</dbReference>
<dbReference type="GO" id="GO:0006154">
    <property type="term" value="P:adenosine catabolic process"/>
    <property type="evidence" value="ECO:0007669"/>
    <property type="project" value="TreeGrafter"/>
</dbReference>
<proteinExistence type="inferred from homology"/>
<organism evidence="12 13">
    <name type="scientific">Macrophomina phaseolina (strain MS6)</name>
    <name type="common">Charcoal rot fungus</name>
    <dbReference type="NCBI Taxonomy" id="1126212"/>
    <lineage>
        <taxon>Eukaryota</taxon>
        <taxon>Fungi</taxon>
        <taxon>Dikarya</taxon>
        <taxon>Ascomycota</taxon>
        <taxon>Pezizomycotina</taxon>
        <taxon>Dothideomycetes</taxon>
        <taxon>Dothideomycetes incertae sedis</taxon>
        <taxon>Botryosphaeriales</taxon>
        <taxon>Botryosphaeriaceae</taxon>
        <taxon>Macrophomina</taxon>
    </lineage>
</organism>
<protein>
    <recommendedName>
        <fullName evidence="4">adenosine deaminase</fullName>
        <ecNumber evidence="4">3.5.4.4</ecNumber>
    </recommendedName>
</protein>
<evidence type="ECO:0000256" key="5">
    <source>
        <dbReference type="ARBA" id="ARBA00022525"/>
    </source>
</evidence>
<dbReference type="HOGENOM" id="CLU_022829_1_0_1"/>
<keyword evidence="5" id="KW-0964">Secreted</keyword>
<keyword evidence="7" id="KW-0732">Signal</keyword>
<dbReference type="PANTHER" id="PTHR11409">
    <property type="entry name" value="ADENOSINE DEAMINASE"/>
    <property type="match status" value="1"/>
</dbReference>
<feature type="domain" description="Adenosine deaminase" evidence="11">
    <location>
        <begin position="317"/>
        <end position="623"/>
    </location>
</feature>
<evidence type="ECO:0000256" key="9">
    <source>
        <dbReference type="ARBA" id="ARBA00047764"/>
    </source>
</evidence>
<dbReference type="VEuPathDB" id="FungiDB:MPH_07050"/>
<dbReference type="EMBL" id="AHHD01000293">
    <property type="protein sequence ID" value="EKG15615.1"/>
    <property type="molecule type" value="Genomic_DNA"/>
</dbReference>
<keyword evidence="6" id="KW-0479">Metal-binding</keyword>
<comment type="cofactor">
    <cofactor evidence="1">
        <name>Zn(2+)</name>
        <dbReference type="ChEBI" id="CHEBI:29105"/>
    </cofactor>
</comment>
<evidence type="ECO:0000256" key="6">
    <source>
        <dbReference type="ARBA" id="ARBA00022723"/>
    </source>
</evidence>
<gene>
    <name evidence="12" type="ORF">MPH_07050</name>
</gene>
<feature type="compositionally biased region" description="Basic and acidic residues" evidence="10">
    <location>
        <begin position="35"/>
        <end position="45"/>
    </location>
</feature>
<accession>K2SFM6</accession>
<feature type="region of interest" description="Disordered" evidence="10">
    <location>
        <begin position="1"/>
        <end position="133"/>
    </location>
</feature>
<dbReference type="Proteomes" id="UP000007129">
    <property type="component" value="Unassembled WGS sequence"/>
</dbReference>
<evidence type="ECO:0000256" key="3">
    <source>
        <dbReference type="ARBA" id="ARBA00006083"/>
    </source>
</evidence>
<evidence type="ECO:0000256" key="2">
    <source>
        <dbReference type="ARBA" id="ARBA00004613"/>
    </source>
</evidence>
<evidence type="ECO:0000256" key="8">
    <source>
        <dbReference type="ARBA" id="ARBA00022801"/>
    </source>
</evidence>